<gene>
    <name evidence="1" type="ORF">B0537_11085</name>
</gene>
<dbReference type="KEGG" id="dfg:B0537_11085"/>
<accession>A0A1S6IXS5</accession>
<protein>
    <recommendedName>
        <fullName evidence="3">AdoMet activation domain-containing protein</fullName>
    </recommendedName>
</protein>
<dbReference type="InterPro" id="IPR037010">
    <property type="entry name" value="VitB12-dep_Met_synth_activ_sf"/>
</dbReference>
<dbReference type="RefSeq" id="WP_077714639.1">
    <property type="nucleotide sequence ID" value="NZ_CP019698.1"/>
</dbReference>
<evidence type="ECO:0000313" key="1">
    <source>
        <dbReference type="EMBL" id="AQS59575.1"/>
    </source>
</evidence>
<evidence type="ECO:0000313" key="2">
    <source>
        <dbReference type="Proteomes" id="UP000189464"/>
    </source>
</evidence>
<organism evidence="1 2">
    <name type="scientific">Desulforamulus ferrireducens</name>
    <dbReference type="NCBI Taxonomy" id="1833852"/>
    <lineage>
        <taxon>Bacteria</taxon>
        <taxon>Bacillati</taxon>
        <taxon>Bacillota</taxon>
        <taxon>Clostridia</taxon>
        <taxon>Eubacteriales</taxon>
        <taxon>Peptococcaceae</taxon>
        <taxon>Desulforamulus</taxon>
    </lineage>
</organism>
<dbReference type="Gene3D" id="3.40.109.40">
    <property type="match status" value="1"/>
</dbReference>
<dbReference type="SUPFAM" id="SSF56507">
    <property type="entry name" value="Methionine synthase activation domain-like"/>
    <property type="match status" value="1"/>
</dbReference>
<reference evidence="1 2" key="1">
    <citation type="journal article" date="2016" name="Int. J. Syst. Evol. Microbiol.">
        <title>Desulfotomaculum ferrireducens sp. nov., a moderately thermophilic sulfate-reducing and dissimilatory Fe(III)-reducing bacterium isolated from compost.</title>
        <authorList>
            <person name="Yang G."/>
            <person name="Guo J."/>
            <person name="Zhuang L."/>
            <person name="Yuan Y."/>
            <person name="Zhou S."/>
        </authorList>
    </citation>
    <scope>NUCLEOTIDE SEQUENCE [LARGE SCALE GENOMIC DNA]</scope>
    <source>
        <strain evidence="1 2">GSS09</strain>
    </source>
</reference>
<keyword evidence="2" id="KW-1185">Reference proteome</keyword>
<sequence>MLFTEIPVSLNIQQVLRYMGQPLNQQSPRILEKVEKMAKEVKHLLYPRAVCRDYPLHHEFIRQPTLGKVLHCSVALSVIAVTVGKAIEDEIDRLFKLNEPTAALTADAVGSVAVEEAAQWVLALKGKQQRQRGLYATARTGPGYPGVEILQTAQFLNWAGAEQIGLCCNEYGQMMPQKSLVFLVGWSRQQPTLVKHKCSGCPNLNCQFREIT</sequence>
<dbReference type="OrthoDB" id="9816190at2"/>
<dbReference type="STRING" id="1833852.B0537_11085"/>
<dbReference type="EMBL" id="CP019698">
    <property type="protein sequence ID" value="AQS59575.1"/>
    <property type="molecule type" value="Genomic_DNA"/>
</dbReference>
<dbReference type="AlphaFoldDB" id="A0A1S6IXS5"/>
<evidence type="ECO:0008006" key="3">
    <source>
        <dbReference type="Google" id="ProtNLM"/>
    </source>
</evidence>
<dbReference type="Proteomes" id="UP000189464">
    <property type="component" value="Chromosome"/>
</dbReference>
<proteinExistence type="predicted"/>
<name>A0A1S6IXS5_9FIRM</name>
<dbReference type="GO" id="GO:0008705">
    <property type="term" value="F:methionine synthase activity"/>
    <property type="evidence" value="ECO:0007669"/>
    <property type="project" value="InterPro"/>
</dbReference>